<dbReference type="EMBL" id="JBAWKC010000005">
    <property type="protein sequence ID" value="MFH6769802.1"/>
    <property type="molecule type" value="Genomic_DNA"/>
</dbReference>
<dbReference type="Proteomes" id="UP001610104">
    <property type="component" value="Unassembled WGS sequence"/>
</dbReference>
<sequence length="175" mass="20154">MIFFLLTLLIVAIIIMLAFLAPKRYEVSRSVIIDRPHSGVFEYLKYIKNQDHWSPWKKKDPNMKQEYFGIDGEVGFIAKWEGNSDVGSGEQEILEIVQNDRIEAELRFVKPWKSTSHAITKVENLGKMQTKVTWGFSGENKFPANIFMLFYNMDKAAGKDFEEGLNSLKALLEKA</sequence>
<evidence type="ECO:0000313" key="1">
    <source>
        <dbReference type="EMBL" id="MFH6769802.1"/>
    </source>
</evidence>
<protein>
    <submittedName>
        <fullName evidence="1">SRPBCC family protein</fullName>
    </submittedName>
</protein>
<accession>A0ABW7MVS4</accession>
<dbReference type="Gene3D" id="3.30.530.20">
    <property type="match status" value="1"/>
</dbReference>
<proteinExistence type="predicted"/>
<organism evidence="1 2">
    <name type="scientific">Gaetbulibacter aquiaggeris</name>
    <dbReference type="NCBI Taxonomy" id="1735373"/>
    <lineage>
        <taxon>Bacteria</taxon>
        <taxon>Pseudomonadati</taxon>
        <taxon>Bacteroidota</taxon>
        <taxon>Flavobacteriia</taxon>
        <taxon>Flavobacteriales</taxon>
        <taxon>Flavobacteriaceae</taxon>
        <taxon>Gaetbulibacter</taxon>
    </lineage>
</organism>
<keyword evidence="2" id="KW-1185">Reference proteome</keyword>
<dbReference type="RefSeq" id="WP_395439028.1">
    <property type="nucleotide sequence ID" value="NZ_JBAWKC010000005.1"/>
</dbReference>
<name>A0ABW7MVS4_9FLAO</name>
<reference evidence="1 2" key="1">
    <citation type="submission" date="2024-02" db="EMBL/GenBank/DDBJ databases">
        <title>A Gaetbulibacter species isolated from tidal flats and genomic insights of their niches.</title>
        <authorList>
            <person name="Ye Y."/>
        </authorList>
    </citation>
    <scope>NUCLEOTIDE SEQUENCE [LARGE SCALE GENOMIC DNA]</scope>
    <source>
        <strain evidence="1 2">KEM-8</strain>
    </source>
</reference>
<evidence type="ECO:0000313" key="2">
    <source>
        <dbReference type="Proteomes" id="UP001610104"/>
    </source>
</evidence>
<dbReference type="SUPFAM" id="SSF55961">
    <property type="entry name" value="Bet v1-like"/>
    <property type="match status" value="1"/>
</dbReference>
<dbReference type="InterPro" id="IPR023393">
    <property type="entry name" value="START-like_dom_sf"/>
</dbReference>
<dbReference type="CDD" id="cd07818">
    <property type="entry name" value="SRPBCC_1"/>
    <property type="match status" value="1"/>
</dbReference>
<comment type="caution">
    <text evidence="1">The sequence shown here is derived from an EMBL/GenBank/DDBJ whole genome shotgun (WGS) entry which is preliminary data.</text>
</comment>
<gene>
    <name evidence="1" type="ORF">V8G56_13705</name>
</gene>